<evidence type="ECO:0000256" key="2">
    <source>
        <dbReference type="ARBA" id="ARBA00022553"/>
    </source>
</evidence>
<dbReference type="Pfam" id="PF00975">
    <property type="entry name" value="Thioesterase"/>
    <property type="match status" value="1"/>
</dbReference>
<proteinExistence type="predicted"/>
<dbReference type="InterPro" id="IPR001031">
    <property type="entry name" value="Thioesterase"/>
</dbReference>
<dbReference type="SUPFAM" id="SSF53474">
    <property type="entry name" value="alpha/beta-Hydrolases"/>
    <property type="match status" value="1"/>
</dbReference>
<dbReference type="InterPro" id="IPR036736">
    <property type="entry name" value="ACP-like_sf"/>
</dbReference>
<dbReference type="SMART" id="SM00823">
    <property type="entry name" value="PKS_PP"/>
    <property type="match status" value="1"/>
</dbReference>
<dbReference type="SUPFAM" id="SSF56801">
    <property type="entry name" value="Acetyl-CoA synthetase-like"/>
    <property type="match status" value="1"/>
</dbReference>
<dbReference type="Pfam" id="PF00550">
    <property type="entry name" value="PP-binding"/>
    <property type="match status" value="1"/>
</dbReference>
<keyword evidence="2" id="KW-0597">Phosphoprotein</keyword>
<dbReference type="PROSITE" id="PS50075">
    <property type="entry name" value="CARRIER"/>
    <property type="match status" value="1"/>
</dbReference>
<dbReference type="Proteomes" id="UP001391051">
    <property type="component" value="Unassembled WGS sequence"/>
</dbReference>
<reference evidence="4 5" key="1">
    <citation type="submission" date="2023-01" db="EMBL/GenBank/DDBJ databases">
        <title>Analysis of 21 Apiospora genomes using comparative genomics revels a genus with tremendous synthesis potential of carbohydrate active enzymes and secondary metabolites.</title>
        <authorList>
            <person name="Sorensen T."/>
        </authorList>
    </citation>
    <scope>NUCLEOTIDE SEQUENCE [LARGE SCALE GENOMIC DNA]</scope>
    <source>
        <strain evidence="4 5">CBS 24483</strain>
    </source>
</reference>
<dbReference type="InterPro" id="IPR042099">
    <property type="entry name" value="ANL_N_sf"/>
</dbReference>
<evidence type="ECO:0000256" key="1">
    <source>
        <dbReference type="ARBA" id="ARBA00022450"/>
    </source>
</evidence>
<dbReference type="PROSITE" id="PS00455">
    <property type="entry name" value="AMP_BINDING"/>
    <property type="match status" value="1"/>
</dbReference>
<evidence type="ECO:0000259" key="3">
    <source>
        <dbReference type="PROSITE" id="PS50075"/>
    </source>
</evidence>
<dbReference type="PANTHER" id="PTHR24096">
    <property type="entry name" value="LONG-CHAIN-FATTY-ACID--COA LIGASE"/>
    <property type="match status" value="1"/>
</dbReference>
<dbReference type="Gene3D" id="1.10.1200.10">
    <property type="entry name" value="ACP-like"/>
    <property type="match status" value="1"/>
</dbReference>
<sequence length="922" mass="101243">MDPAQEKSISISEISRLQDILKRAATFSPSRNLIMHPSGKTTAPTKVAYSTLYVHARQRCSLIQGLDGFSPGNPILIHLEDQLEFILWFWSVLLADGLPVASSPLSLDLDHRQKHLLHLSDLLGSPLCITSERHHDLFHGSHGLRLHDVESLVDGLEPLSGSDAASPSGSVDARRPAMLMLTSGSSGNAKAVCLTHKQILAAVAGKAAIRQLPVGTSFLNWIGLDHVASLVEIHIHALYHGLDQVHVHPHDIVSSPLAFLDLLSQRKEWDLSSLTVLTSGGEANVVETCVAASALLRTYGAPDNVITPGFGMTETCAGAIFNLQCPQYDAGNELVFASVGRCMEGIEMRVASSSSNGSSTKIAPQTSGELEIRGDVVFERYYRNEEATASAFTPDGWFRTGDQAIVDSSGNLSLIGRTSDTININGIKFSCLDIEQSLKRNLATRITRTVVFPTRATAAQTETLTVAFVPKHWPMLGIDIAEVCDEATKSCVVWTGCRPLIFALLDESVLPISALGKISRAKMRSLFEKGAFDASTASFNEAIQNYRSQALSVPQSEAEAYILNDVAEVMGVEPHAISLDTPFFNVGCTSMDLIRLKHRIDGRLQIHLPIITIMHNPTVRSLASFLRDNQPTNASNATVPTSTYDPVVVFQATGSKTPLWLFHPGVGEVLVFVGLAKQLEGEDRPVYALRARGFEPGQRPFGTLDEVLDTYEASIRKRQPIGPYALAGYSYGSMLAFEVAKRLEHRGESVKFLASFNLPPHIKLRMRQLDWNSCLLHLAYFLGLITEEYAEAMEQRFSKLSHLDAMAQILNAVDHMRMMELGLEEEGIKNWASLAYSLQSMAVNYEPTGKINAIDIFHAIPLKGAARSRSDWVENHLARWAEFSATRPKFYEVKGAHYTMIGPDHVVGFSQILKDVLKDRDV</sequence>
<keyword evidence="5" id="KW-1185">Reference proteome</keyword>
<dbReference type="Gene3D" id="3.40.50.1820">
    <property type="entry name" value="alpha/beta hydrolase"/>
    <property type="match status" value="1"/>
</dbReference>
<organism evidence="4 5">
    <name type="scientific">Apiospora aurea</name>
    <dbReference type="NCBI Taxonomy" id="335848"/>
    <lineage>
        <taxon>Eukaryota</taxon>
        <taxon>Fungi</taxon>
        <taxon>Dikarya</taxon>
        <taxon>Ascomycota</taxon>
        <taxon>Pezizomycotina</taxon>
        <taxon>Sordariomycetes</taxon>
        <taxon>Xylariomycetidae</taxon>
        <taxon>Amphisphaeriales</taxon>
        <taxon>Apiosporaceae</taxon>
        <taxon>Apiospora</taxon>
    </lineage>
</organism>
<dbReference type="GeneID" id="92079693"/>
<accession>A0ABR1Q3E2</accession>
<dbReference type="InterPro" id="IPR020845">
    <property type="entry name" value="AMP-binding_CS"/>
</dbReference>
<dbReference type="Gene3D" id="3.40.50.12780">
    <property type="entry name" value="N-terminal domain of ligase-like"/>
    <property type="match status" value="1"/>
</dbReference>
<evidence type="ECO:0000313" key="5">
    <source>
        <dbReference type="Proteomes" id="UP001391051"/>
    </source>
</evidence>
<dbReference type="InterPro" id="IPR029058">
    <property type="entry name" value="AB_hydrolase_fold"/>
</dbReference>
<gene>
    <name evidence="4" type="ORF">PG986_010409</name>
</gene>
<dbReference type="InterPro" id="IPR009081">
    <property type="entry name" value="PP-bd_ACP"/>
</dbReference>
<dbReference type="SMART" id="SM00824">
    <property type="entry name" value="PKS_TE"/>
    <property type="match status" value="1"/>
</dbReference>
<comment type="caution">
    <text evidence="4">The sequence shown here is derived from an EMBL/GenBank/DDBJ whole genome shotgun (WGS) entry which is preliminary data.</text>
</comment>
<dbReference type="Pfam" id="PF00501">
    <property type="entry name" value="AMP-binding"/>
    <property type="match status" value="1"/>
</dbReference>
<dbReference type="PANTHER" id="PTHR24096:SF267">
    <property type="entry name" value="MALONATE--COA LIGASE ACSF3, MITOCHONDRIAL"/>
    <property type="match status" value="1"/>
</dbReference>
<dbReference type="SUPFAM" id="SSF47336">
    <property type="entry name" value="ACP-like"/>
    <property type="match status" value="1"/>
</dbReference>
<feature type="domain" description="Carrier" evidence="3">
    <location>
        <begin position="553"/>
        <end position="630"/>
    </location>
</feature>
<dbReference type="RefSeq" id="XP_066696122.1">
    <property type="nucleotide sequence ID" value="XM_066846631.1"/>
</dbReference>
<dbReference type="EMBL" id="JAQQWE010000007">
    <property type="protein sequence ID" value="KAK7946088.1"/>
    <property type="molecule type" value="Genomic_DNA"/>
</dbReference>
<evidence type="ECO:0000313" key="4">
    <source>
        <dbReference type="EMBL" id="KAK7946088.1"/>
    </source>
</evidence>
<protein>
    <submittedName>
        <fullName evidence="4">Acetyl-CoA synthetase-like protein</fullName>
    </submittedName>
</protein>
<dbReference type="InterPro" id="IPR045851">
    <property type="entry name" value="AMP-bd_C_sf"/>
</dbReference>
<dbReference type="InterPro" id="IPR020806">
    <property type="entry name" value="PKS_PP-bd"/>
</dbReference>
<dbReference type="InterPro" id="IPR020802">
    <property type="entry name" value="TesA-like"/>
</dbReference>
<dbReference type="InterPro" id="IPR000873">
    <property type="entry name" value="AMP-dep_synth/lig_dom"/>
</dbReference>
<dbReference type="Gene3D" id="3.30.300.30">
    <property type="match status" value="1"/>
</dbReference>
<name>A0ABR1Q3E2_9PEZI</name>
<keyword evidence="1" id="KW-0596">Phosphopantetheine</keyword>